<proteinExistence type="predicted"/>
<dbReference type="EMBL" id="JADAQX010000127">
    <property type="protein sequence ID" value="KAF8821786.1"/>
    <property type="molecule type" value="Genomic_DNA"/>
</dbReference>
<dbReference type="InterPro" id="IPR035979">
    <property type="entry name" value="RBD_domain_sf"/>
</dbReference>
<feature type="compositionally biased region" description="Basic and acidic residues" evidence="5">
    <location>
        <begin position="41"/>
        <end position="170"/>
    </location>
</feature>
<keyword evidence="8" id="KW-1185">Reference proteome</keyword>
<feature type="domain" description="RRM" evidence="6">
    <location>
        <begin position="579"/>
        <end position="674"/>
    </location>
</feature>
<sequence>MVKLSRRGPSEESLPGDDSSDHSRSFERKSFYKDSNLQEYGPEKNKDSQPIERDTEKFRDKDRIKERDQGWGREKNRDRGRGRARHRDLERERHRERERDRDRYRERDRERAKDREYDEYKSRKRERWEDNVKKRDYSEGERSKDRARRLDERSTLKEDARTRGDIDSGRVRYGSNDDNDRPVLEKNQDGRNRSSDQNGNFGKESEWDRNKSRSDKKPGESSWRRAWRFDSPPKTVTEEAMLPLNSGCLLLPGSFSASMGQSGFSNAVPGLTPGMSRAGEAAVLAGVTSVSEVSNPNQPNLANLAATIGLDANATKAARELYVGNLPPGVDVNQLLEFLNAAMSALKATTMPGNSCTKAWISTDGHYAFVEFRTMEEASNGMQLNGLNCLGYSLRIGRPKTYPAELAALAPQPTAVALDSSYLAQGIAGVQSGVEAAAGLAGSTSTTTALAAAQKAANVVSSSLLFGNLSNSLIQPDRMCIMGLPAQLSEEKVKALVTTFGSVKFFQLLTKEDGTSSGVCICDFQDYESQQQAIEILTQNTPYVVMKASDAVAQGLLADFVQLQIQSGDQLLKPQVATRVIMLCNLVTKEELLDEKEYEDIVEDVRLECARYGVVLSLEIPRPMRGFSEEDVDQTDVGYAFVEFSNTDGSAKARKALSGRKFSSRTVEAHYFSEIKYLDKNFKLPSPNYEKSHSSLYNPTIAPSSQIEVNSQSEESKTDPSAHSVEAASREESAPISVGC</sequence>
<dbReference type="CDD" id="cd12232">
    <property type="entry name" value="RRM3_U2AF65"/>
    <property type="match status" value="1"/>
</dbReference>
<feature type="domain" description="RRM" evidence="6">
    <location>
        <begin position="477"/>
        <end position="550"/>
    </location>
</feature>
<evidence type="ECO:0000256" key="1">
    <source>
        <dbReference type="ARBA" id="ARBA00022664"/>
    </source>
</evidence>
<evidence type="ECO:0000259" key="6">
    <source>
        <dbReference type="PROSITE" id="PS50102"/>
    </source>
</evidence>
<dbReference type="PROSITE" id="PS50102">
    <property type="entry name" value="RRM"/>
    <property type="match status" value="3"/>
</dbReference>
<dbReference type="InterPro" id="IPR000504">
    <property type="entry name" value="RRM_dom"/>
</dbReference>
<keyword evidence="1" id="KW-0507">mRNA processing</keyword>
<protein>
    <submittedName>
        <fullName evidence="7">Splicing factor U2AF protein</fullName>
    </submittedName>
</protein>
<gene>
    <name evidence="7" type="ORF">IE077_000190</name>
</gene>
<dbReference type="Gene3D" id="3.30.70.330">
    <property type="match status" value="3"/>
</dbReference>
<feature type="domain" description="RRM" evidence="6">
    <location>
        <begin position="319"/>
        <end position="401"/>
    </location>
</feature>
<evidence type="ECO:0000256" key="2">
    <source>
        <dbReference type="ARBA" id="ARBA00022884"/>
    </source>
</evidence>
<accession>A0ABQ7JCT0</accession>
<feature type="region of interest" description="Disordered" evidence="5">
    <location>
        <begin position="693"/>
        <end position="740"/>
    </location>
</feature>
<organism evidence="7 8">
    <name type="scientific">Cardiosporidium cionae</name>
    <dbReference type="NCBI Taxonomy" id="476202"/>
    <lineage>
        <taxon>Eukaryota</taxon>
        <taxon>Sar</taxon>
        <taxon>Alveolata</taxon>
        <taxon>Apicomplexa</taxon>
        <taxon>Aconoidasida</taxon>
        <taxon>Nephromycida</taxon>
        <taxon>Cardiosporidium</taxon>
    </lineage>
</organism>
<feature type="compositionally biased region" description="Basic and acidic residues" evidence="5">
    <location>
        <begin position="178"/>
        <end position="194"/>
    </location>
</feature>
<feature type="compositionally biased region" description="Polar residues" evidence="5">
    <location>
        <begin position="694"/>
        <end position="713"/>
    </location>
</feature>
<evidence type="ECO:0000313" key="7">
    <source>
        <dbReference type="EMBL" id="KAF8821786.1"/>
    </source>
</evidence>
<feature type="region of interest" description="Disordered" evidence="5">
    <location>
        <begin position="1"/>
        <end position="226"/>
    </location>
</feature>
<evidence type="ECO:0000256" key="5">
    <source>
        <dbReference type="SAM" id="MobiDB-lite"/>
    </source>
</evidence>
<reference evidence="7 8" key="1">
    <citation type="journal article" date="2020" name="bioRxiv">
        <title>Metabolic contributions of an alphaproteobacterial endosymbiont in the apicomplexan Cardiosporidium cionae.</title>
        <authorList>
            <person name="Hunter E.S."/>
            <person name="Paight C.J."/>
            <person name="Lane C.E."/>
        </authorList>
    </citation>
    <scope>NUCLEOTIDE SEQUENCE [LARGE SCALE GENOMIC DNA]</scope>
    <source>
        <strain evidence="7">ESH_2018</strain>
    </source>
</reference>
<feature type="compositionally biased region" description="Basic and acidic residues" evidence="5">
    <location>
        <begin position="19"/>
        <end position="32"/>
    </location>
</feature>
<keyword evidence="3" id="KW-0508">mRNA splicing</keyword>
<feature type="compositionally biased region" description="Basic and acidic residues" evidence="5">
    <location>
        <begin position="203"/>
        <end position="223"/>
    </location>
</feature>
<dbReference type="Proteomes" id="UP000823046">
    <property type="component" value="Unassembled WGS sequence"/>
</dbReference>
<dbReference type="Pfam" id="PF00076">
    <property type="entry name" value="RRM_1"/>
    <property type="match status" value="2"/>
</dbReference>
<dbReference type="InterPro" id="IPR012677">
    <property type="entry name" value="Nucleotide-bd_a/b_plait_sf"/>
</dbReference>
<dbReference type="SMART" id="SM00360">
    <property type="entry name" value="RRM"/>
    <property type="match status" value="3"/>
</dbReference>
<name>A0ABQ7JCT0_9APIC</name>
<dbReference type="PANTHER" id="PTHR23139">
    <property type="entry name" value="RNA-BINDING PROTEIN"/>
    <property type="match status" value="1"/>
</dbReference>
<evidence type="ECO:0000313" key="8">
    <source>
        <dbReference type="Proteomes" id="UP000823046"/>
    </source>
</evidence>
<comment type="caution">
    <text evidence="7">The sequence shown here is derived from an EMBL/GenBank/DDBJ whole genome shotgun (WGS) entry which is preliminary data.</text>
</comment>
<keyword evidence="2 4" id="KW-0694">RNA-binding</keyword>
<evidence type="ECO:0000256" key="3">
    <source>
        <dbReference type="ARBA" id="ARBA00023187"/>
    </source>
</evidence>
<evidence type="ECO:0000256" key="4">
    <source>
        <dbReference type="PROSITE-ProRule" id="PRU00176"/>
    </source>
</evidence>
<dbReference type="CDD" id="cd12230">
    <property type="entry name" value="RRM1_U2AF65"/>
    <property type="match status" value="1"/>
</dbReference>
<dbReference type="SUPFAM" id="SSF54928">
    <property type="entry name" value="RNA-binding domain, RBD"/>
    <property type="match status" value="2"/>
</dbReference>